<sequence length="127" mass="13696">MAQLTTLHGRNSMAKAFAGDAAFPKVAGLAFGTGGHDPSNPVKDKALTAKQVDLFKRVIVIPIETHSYPGDGIVRFSLKLTHDKIPGNSFSEAALVDESGKALAIQTFGLKTIGPNEEFYYDWEEVC</sequence>
<accession>A0ABT4HXC3</accession>
<protein>
    <submittedName>
        <fullName evidence="1">Uncharacterized protein</fullName>
    </submittedName>
</protein>
<comment type="caution">
    <text evidence="1">The sequence shown here is derived from an EMBL/GenBank/DDBJ whole genome shotgun (WGS) entry which is preliminary data.</text>
</comment>
<dbReference type="Proteomes" id="UP001067708">
    <property type="component" value="Unassembled WGS sequence"/>
</dbReference>
<name>A0ABT4HXC3_9BACL</name>
<reference evidence="1" key="1">
    <citation type="submission" date="2022-09" db="EMBL/GenBank/DDBJ databases">
        <title>Genome analysis and characterization of larvicidal activity of Brevibacillus strains.</title>
        <authorList>
            <person name="Patrusheva E.V."/>
            <person name="Izotova A.O."/>
            <person name="Toshchakov S.V."/>
            <person name="Sineoky S.P."/>
        </authorList>
    </citation>
    <scope>NUCLEOTIDE SEQUENCE</scope>
    <source>
        <strain evidence="1">VKPM_B-13244</strain>
    </source>
</reference>
<gene>
    <name evidence="1" type="ORF">O0535_11870</name>
</gene>
<evidence type="ECO:0000313" key="2">
    <source>
        <dbReference type="Proteomes" id="UP001067708"/>
    </source>
</evidence>
<dbReference type="RefSeq" id="WP_258417446.1">
    <property type="nucleotide sequence ID" value="NZ_JAPTNG010000008.1"/>
</dbReference>
<evidence type="ECO:0000313" key="1">
    <source>
        <dbReference type="EMBL" id="MCZ0831451.1"/>
    </source>
</evidence>
<dbReference type="EMBL" id="JAPTNG010000008">
    <property type="protein sequence ID" value="MCZ0831451.1"/>
    <property type="molecule type" value="Genomic_DNA"/>
</dbReference>
<proteinExistence type="predicted"/>
<organism evidence="1 2">
    <name type="scientific">Brevibacillus halotolerans</name>
    <dbReference type="NCBI Taxonomy" id="1507437"/>
    <lineage>
        <taxon>Bacteria</taxon>
        <taxon>Bacillati</taxon>
        <taxon>Bacillota</taxon>
        <taxon>Bacilli</taxon>
        <taxon>Bacillales</taxon>
        <taxon>Paenibacillaceae</taxon>
        <taxon>Brevibacillus</taxon>
    </lineage>
</organism>
<keyword evidence="2" id="KW-1185">Reference proteome</keyword>